<feature type="domain" description="AMP-dependent synthetase/ligase" evidence="8">
    <location>
        <begin position="17"/>
        <end position="392"/>
    </location>
</feature>
<dbReference type="InterPro" id="IPR045851">
    <property type="entry name" value="AMP-bd_C_sf"/>
</dbReference>
<comment type="catalytic activity">
    <reaction evidence="5">
        <text>3-(methylsulfanyl)propanoate + ATP + CoA = 3-(methylsulfanyl)propanoyl-CoA + AMP + diphosphate</text>
        <dbReference type="Rhea" id="RHEA:43052"/>
        <dbReference type="ChEBI" id="CHEBI:30616"/>
        <dbReference type="ChEBI" id="CHEBI:33019"/>
        <dbReference type="ChEBI" id="CHEBI:49016"/>
        <dbReference type="ChEBI" id="CHEBI:57287"/>
        <dbReference type="ChEBI" id="CHEBI:82815"/>
        <dbReference type="ChEBI" id="CHEBI:456215"/>
        <dbReference type="EC" id="6.2.1.44"/>
    </reaction>
    <physiologicalReaction direction="left-to-right" evidence="5">
        <dbReference type="Rhea" id="RHEA:43053"/>
    </physiologicalReaction>
</comment>
<dbReference type="EC" id="6.2.1.44" evidence="6"/>
<dbReference type="InterPro" id="IPR025110">
    <property type="entry name" value="AMP-bd_C"/>
</dbReference>
<organism evidence="10 11">
    <name type="scientific">Qipengyuania gaetbuli</name>
    <dbReference type="NCBI Taxonomy" id="266952"/>
    <lineage>
        <taxon>Bacteria</taxon>
        <taxon>Pseudomonadati</taxon>
        <taxon>Pseudomonadota</taxon>
        <taxon>Alphaproteobacteria</taxon>
        <taxon>Sphingomonadales</taxon>
        <taxon>Erythrobacteraceae</taxon>
        <taxon>Qipengyuania</taxon>
    </lineage>
</organism>
<evidence type="ECO:0000259" key="8">
    <source>
        <dbReference type="Pfam" id="PF00501"/>
    </source>
</evidence>
<dbReference type="PANTHER" id="PTHR43859:SF4">
    <property type="entry name" value="BUTANOATE--COA LIGASE AAE1-RELATED"/>
    <property type="match status" value="1"/>
</dbReference>
<dbReference type="NCBIfam" id="NF004837">
    <property type="entry name" value="PRK06187.1"/>
    <property type="match status" value="1"/>
</dbReference>
<keyword evidence="4" id="KW-0443">Lipid metabolism</keyword>
<dbReference type="OrthoDB" id="9803968at2"/>
<dbReference type="AlphaFoldDB" id="A0A844XZQ8"/>
<proteinExistence type="inferred from homology"/>
<dbReference type="InterPro" id="IPR042099">
    <property type="entry name" value="ANL_N_sf"/>
</dbReference>
<evidence type="ECO:0000256" key="5">
    <source>
        <dbReference type="ARBA" id="ARBA00051915"/>
    </source>
</evidence>
<evidence type="ECO:0000256" key="2">
    <source>
        <dbReference type="ARBA" id="ARBA00022598"/>
    </source>
</evidence>
<comment type="caution">
    <text evidence="10">The sequence shown here is derived from an EMBL/GenBank/DDBJ whole genome shotgun (WGS) entry which is preliminary data.</text>
</comment>
<evidence type="ECO:0000256" key="7">
    <source>
        <dbReference type="ARBA" id="ARBA00067668"/>
    </source>
</evidence>
<evidence type="ECO:0000313" key="11">
    <source>
        <dbReference type="Proteomes" id="UP000444185"/>
    </source>
</evidence>
<dbReference type="EMBL" id="WTYF01000004">
    <property type="protein sequence ID" value="MXO50378.1"/>
    <property type="molecule type" value="Genomic_DNA"/>
</dbReference>
<name>A0A844XZQ8_9SPHN</name>
<evidence type="ECO:0000256" key="3">
    <source>
        <dbReference type="ARBA" id="ARBA00022832"/>
    </source>
</evidence>
<dbReference type="GO" id="GO:0006631">
    <property type="term" value="P:fatty acid metabolic process"/>
    <property type="evidence" value="ECO:0007669"/>
    <property type="project" value="UniProtKB-KW"/>
</dbReference>
<dbReference type="Proteomes" id="UP000444185">
    <property type="component" value="Unassembled WGS sequence"/>
</dbReference>
<dbReference type="Gene3D" id="3.40.50.12780">
    <property type="entry name" value="N-terminal domain of ligase-like"/>
    <property type="match status" value="1"/>
</dbReference>
<dbReference type="InterPro" id="IPR020845">
    <property type="entry name" value="AMP-binding_CS"/>
</dbReference>
<sequence>MLGAMQDWTMRVTHVIDHAAREAPDREIVTRWADGSETRTNWQGIRTDALKMAQALQALGLRKGDKVASLAMNHSRHLVSWYGVAGMGGVLHTVNPRLFDDQLEYIVNHAEDRVMVYDAAFQPIVDRMRDRWTTVEHYICFDSGEHTTSFEDWIAAQSGDFQWVAGSERDPCMICYTSGTTGNPKGVQYEHRSTVLHAMAGLQPAAFNFSASSVMLPVVPMFHAASWGLPYAGAMAGIKFVFSAVNDPAVLHDMMLKEGVTDSAGVPTVWLAHFQYCDANGIDLPPLKAATIGGSAAPKFMIERLMKNGTRVQHAWGMTETSPIGTVGGPTHDWENLSLEERVVKTMKQGRPIFGVELRTVDLDDNTKVLPRDGETSGALQIRGPWVVKRYFKAEEDAVTEGGWFDTGDVGVLHPDGTLQLTDRTKDVIKSGGEWISSVELENAAVGHPAVAEAACIGMFHPKWDERPVLFVVKKEGADCSDRDVIDYLADKVAKWWLPDAVEFVDDIPHTATGKISKKDLRDRFADYKLADG</sequence>
<dbReference type="Pfam" id="PF00501">
    <property type="entry name" value="AMP-binding"/>
    <property type="match status" value="1"/>
</dbReference>
<evidence type="ECO:0000256" key="4">
    <source>
        <dbReference type="ARBA" id="ARBA00023098"/>
    </source>
</evidence>
<evidence type="ECO:0000313" key="10">
    <source>
        <dbReference type="EMBL" id="MXO50378.1"/>
    </source>
</evidence>
<dbReference type="PROSITE" id="PS00455">
    <property type="entry name" value="AMP_BINDING"/>
    <property type="match status" value="1"/>
</dbReference>
<dbReference type="FunFam" id="3.30.300.30:FF:000008">
    <property type="entry name" value="2,3-dihydroxybenzoate-AMP ligase"/>
    <property type="match status" value="1"/>
</dbReference>
<keyword evidence="2 10" id="KW-0436">Ligase</keyword>
<dbReference type="Gene3D" id="3.30.300.30">
    <property type="match status" value="1"/>
</dbReference>
<evidence type="ECO:0000256" key="6">
    <source>
        <dbReference type="ARBA" id="ARBA00066616"/>
    </source>
</evidence>
<gene>
    <name evidence="10" type="ORF">GRI42_03555</name>
</gene>
<feature type="domain" description="AMP-binding enzyme C-terminal" evidence="9">
    <location>
        <begin position="440"/>
        <end position="515"/>
    </location>
</feature>
<dbReference type="SUPFAM" id="SSF56801">
    <property type="entry name" value="Acetyl-CoA synthetase-like"/>
    <property type="match status" value="1"/>
</dbReference>
<comment type="similarity">
    <text evidence="1">Belongs to the ATP-dependent AMP-binding enzyme family.</text>
</comment>
<dbReference type="GO" id="GO:0016874">
    <property type="term" value="F:ligase activity"/>
    <property type="evidence" value="ECO:0007669"/>
    <property type="project" value="UniProtKB-KW"/>
</dbReference>
<accession>A0A844XZQ8</accession>
<dbReference type="PANTHER" id="PTHR43859">
    <property type="entry name" value="ACYL-ACTIVATING ENZYME"/>
    <property type="match status" value="1"/>
</dbReference>
<dbReference type="Pfam" id="PF13193">
    <property type="entry name" value="AMP-binding_C"/>
    <property type="match status" value="1"/>
</dbReference>
<keyword evidence="3" id="KW-0276">Fatty acid metabolism</keyword>
<dbReference type="CDD" id="cd12119">
    <property type="entry name" value="ttLC_FACS_AlkK_like"/>
    <property type="match status" value="1"/>
</dbReference>
<evidence type="ECO:0000259" key="9">
    <source>
        <dbReference type="Pfam" id="PF13193"/>
    </source>
</evidence>
<dbReference type="RefSeq" id="WP_160606980.1">
    <property type="nucleotide sequence ID" value="NZ_WTYF01000004.1"/>
</dbReference>
<evidence type="ECO:0000256" key="1">
    <source>
        <dbReference type="ARBA" id="ARBA00006432"/>
    </source>
</evidence>
<reference evidence="10 11" key="1">
    <citation type="submission" date="2019-12" db="EMBL/GenBank/DDBJ databases">
        <title>Genomic-based taxomic classification of the family Erythrobacteraceae.</title>
        <authorList>
            <person name="Xu L."/>
        </authorList>
    </citation>
    <scope>NUCLEOTIDE SEQUENCE [LARGE SCALE GENOMIC DNA]</scope>
    <source>
        <strain evidence="10 11">DSM 16225</strain>
    </source>
</reference>
<keyword evidence="11" id="KW-1185">Reference proteome</keyword>
<protein>
    <recommendedName>
        <fullName evidence="7">3-methylmercaptopropionyl-CoA ligase</fullName>
        <ecNumber evidence="6">6.2.1.44</ecNumber>
    </recommendedName>
</protein>
<dbReference type="InterPro" id="IPR000873">
    <property type="entry name" value="AMP-dep_synth/lig_dom"/>
</dbReference>